<protein>
    <submittedName>
        <fullName evidence="4">Acetyltransferase (GNAT) family</fullName>
    </submittedName>
</protein>
<sequence length="190" mass="21455">MDGVDGGNDLVIEVATRLEQLDQVRDLVMDSVRRDQGYGYRPEWHWDLDRIVEIYVDNPRNRMLLARSKEVSVGCCGIRVGTPAGPREVVSMLPPRAHVAQIVRLVVTPGWRRRGLGRRLVEESLRHVSADPGFTTAYLHTNALVPGVLQFWQKCGARVLTSFPDPVDAMNEKLRTVHMTLPLREGDVHL</sequence>
<accession>A0AA46BPT8</accession>
<gene>
    <name evidence="4" type="ORF">NCTC7915_02009</name>
</gene>
<dbReference type="SUPFAM" id="SSF55729">
    <property type="entry name" value="Acyl-CoA N-acyltransferases (Nat)"/>
    <property type="match status" value="1"/>
</dbReference>
<evidence type="ECO:0000256" key="1">
    <source>
        <dbReference type="ARBA" id="ARBA00022679"/>
    </source>
</evidence>
<dbReference type="Gene3D" id="3.40.630.30">
    <property type="match status" value="1"/>
</dbReference>
<dbReference type="AlphaFoldDB" id="A0AA46BPT8"/>
<dbReference type="RefSeq" id="WP_115031697.1">
    <property type="nucleotide sequence ID" value="NZ_UFYA01000001.1"/>
</dbReference>
<dbReference type="InterPro" id="IPR050832">
    <property type="entry name" value="Bact_Acetyltransf"/>
</dbReference>
<keyword evidence="2" id="KW-0012">Acyltransferase</keyword>
<dbReference type="EMBL" id="UFYA01000001">
    <property type="protein sequence ID" value="STD13886.1"/>
    <property type="molecule type" value="Genomic_DNA"/>
</dbReference>
<dbReference type="Proteomes" id="UP000254118">
    <property type="component" value="Unassembled WGS sequence"/>
</dbReference>
<feature type="domain" description="N-acetyltransferase" evidence="3">
    <location>
        <begin position="10"/>
        <end position="184"/>
    </location>
</feature>
<dbReference type="InterPro" id="IPR016181">
    <property type="entry name" value="Acyl_CoA_acyltransferase"/>
</dbReference>
<reference evidence="4 5" key="1">
    <citation type="submission" date="2018-06" db="EMBL/GenBank/DDBJ databases">
        <authorList>
            <consortium name="Pathogen Informatics"/>
            <person name="Doyle S."/>
        </authorList>
    </citation>
    <scope>NUCLEOTIDE SEQUENCE [LARGE SCALE GENOMIC DNA]</scope>
    <source>
        <strain evidence="4 5">NCTC7915</strain>
    </source>
</reference>
<comment type="caution">
    <text evidence="4">The sequence shown here is derived from an EMBL/GenBank/DDBJ whole genome shotgun (WGS) entry which is preliminary data.</text>
</comment>
<evidence type="ECO:0000313" key="5">
    <source>
        <dbReference type="Proteomes" id="UP000254118"/>
    </source>
</evidence>
<evidence type="ECO:0000256" key="2">
    <source>
        <dbReference type="ARBA" id="ARBA00023315"/>
    </source>
</evidence>
<dbReference type="InterPro" id="IPR000182">
    <property type="entry name" value="GNAT_dom"/>
</dbReference>
<dbReference type="Pfam" id="PF00583">
    <property type="entry name" value="Acetyltransf_1"/>
    <property type="match status" value="1"/>
</dbReference>
<organism evidence="4 5">
    <name type="scientific">Dermatophilus congolensis</name>
    <dbReference type="NCBI Taxonomy" id="1863"/>
    <lineage>
        <taxon>Bacteria</taxon>
        <taxon>Bacillati</taxon>
        <taxon>Actinomycetota</taxon>
        <taxon>Actinomycetes</taxon>
        <taxon>Micrococcales</taxon>
        <taxon>Dermatophilaceae</taxon>
        <taxon>Dermatophilus</taxon>
    </lineage>
</organism>
<evidence type="ECO:0000313" key="4">
    <source>
        <dbReference type="EMBL" id="STD13886.1"/>
    </source>
</evidence>
<name>A0AA46BPT8_9MICO</name>
<proteinExistence type="predicted"/>
<dbReference type="PROSITE" id="PS51186">
    <property type="entry name" value="GNAT"/>
    <property type="match status" value="1"/>
</dbReference>
<dbReference type="GO" id="GO:0016747">
    <property type="term" value="F:acyltransferase activity, transferring groups other than amino-acyl groups"/>
    <property type="evidence" value="ECO:0007669"/>
    <property type="project" value="InterPro"/>
</dbReference>
<dbReference type="PANTHER" id="PTHR43877">
    <property type="entry name" value="AMINOALKYLPHOSPHONATE N-ACETYLTRANSFERASE-RELATED-RELATED"/>
    <property type="match status" value="1"/>
</dbReference>
<evidence type="ECO:0000259" key="3">
    <source>
        <dbReference type="PROSITE" id="PS51186"/>
    </source>
</evidence>
<keyword evidence="1" id="KW-0808">Transferase</keyword>